<dbReference type="EMBL" id="CP035807">
    <property type="protein sequence ID" value="QEN05095.1"/>
    <property type="molecule type" value="Genomic_DNA"/>
</dbReference>
<name>A0A5C1QAL2_9SPIO</name>
<dbReference type="InterPro" id="IPR025857">
    <property type="entry name" value="MacB_PCD"/>
</dbReference>
<evidence type="ECO:0000256" key="7">
    <source>
        <dbReference type="SAM" id="Phobius"/>
    </source>
</evidence>
<evidence type="ECO:0000256" key="2">
    <source>
        <dbReference type="ARBA" id="ARBA00022475"/>
    </source>
</evidence>
<comment type="similarity">
    <text evidence="6">Belongs to the ABC-4 integral membrane protein family.</text>
</comment>
<dbReference type="KEGG" id="sper:EW093_10355"/>
<evidence type="ECO:0000256" key="4">
    <source>
        <dbReference type="ARBA" id="ARBA00022989"/>
    </source>
</evidence>
<dbReference type="AlphaFoldDB" id="A0A5C1QAL2"/>
<feature type="transmembrane region" description="Helical" evidence="7">
    <location>
        <begin position="20"/>
        <end position="38"/>
    </location>
</feature>
<dbReference type="Proteomes" id="UP000323824">
    <property type="component" value="Chromosome"/>
</dbReference>
<keyword evidence="2" id="KW-1003">Cell membrane</keyword>
<dbReference type="OrthoDB" id="9770036at2"/>
<gene>
    <name evidence="10" type="ORF">EW093_10355</name>
</gene>
<dbReference type="GO" id="GO:0022857">
    <property type="term" value="F:transmembrane transporter activity"/>
    <property type="evidence" value="ECO:0007669"/>
    <property type="project" value="TreeGrafter"/>
</dbReference>
<evidence type="ECO:0000313" key="11">
    <source>
        <dbReference type="Proteomes" id="UP000323824"/>
    </source>
</evidence>
<keyword evidence="11" id="KW-1185">Reference proteome</keyword>
<dbReference type="InterPro" id="IPR003838">
    <property type="entry name" value="ABC3_permease_C"/>
</dbReference>
<keyword evidence="5 7" id="KW-0472">Membrane</keyword>
<evidence type="ECO:0000259" key="9">
    <source>
        <dbReference type="Pfam" id="PF12704"/>
    </source>
</evidence>
<feature type="transmembrane region" description="Helical" evidence="7">
    <location>
        <begin position="355"/>
        <end position="376"/>
    </location>
</feature>
<keyword evidence="3 7" id="KW-0812">Transmembrane</keyword>
<dbReference type="PANTHER" id="PTHR30572">
    <property type="entry name" value="MEMBRANE COMPONENT OF TRANSPORTER-RELATED"/>
    <property type="match status" value="1"/>
</dbReference>
<dbReference type="PANTHER" id="PTHR30572:SF4">
    <property type="entry name" value="ABC TRANSPORTER PERMEASE YTRF"/>
    <property type="match status" value="1"/>
</dbReference>
<dbReference type="GO" id="GO:0005886">
    <property type="term" value="C:plasma membrane"/>
    <property type="evidence" value="ECO:0007669"/>
    <property type="project" value="UniProtKB-SubCell"/>
</dbReference>
<feature type="transmembrane region" description="Helical" evidence="7">
    <location>
        <begin position="325"/>
        <end position="348"/>
    </location>
</feature>
<feature type="domain" description="ABC3 transporter permease C-terminal" evidence="8">
    <location>
        <begin position="284"/>
        <end position="410"/>
    </location>
</feature>
<reference evidence="10 11" key="2">
    <citation type="submission" date="2019-09" db="EMBL/GenBank/DDBJ databases">
        <title>Complete Genome Sequence and Methylome Analysis of free living Spirochaetas.</title>
        <authorList>
            <person name="Leshcheva N."/>
            <person name="Mikheeva N."/>
        </authorList>
    </citation>
    <scope>NUCLEOTIDE SEQUENCE [LARGE SCALE GENOMIC DNA]</scope>
    <source>
        <strain evidence="10 11">P</strain>
    </source>
</reference>
<reference evidence="10 11" key="1">
    <citation type="submission" date="2019-02" db="EMBL/GenBank/DDBJ databases">
        <authorList>
            <person name="Fomenkov A."/>
            <person name="Dubinina G."/>
            <person name="Grabovich M."/>
            <person name="Vincze T."/>
            <person name="Roberts R.J."/>
        </authorList>
    </citation>
    <scope>NUCLEOTIDE SEQUENCE [LARGE SCALE GENOMIC DNA]</scope>
    <source>
        <strain evidence="10 11">P</strain>
    </source>
</reference>
<feature type="transmembrane region" description="Helical" evidence="7">
    <location>
        <begin position="280"/>
        <end position="305"/>
    </location>
</feature>
<organism evidence="10 11">
    <name type="scientific">Thiospirochaeta perfilievii</name>
    <dbReference type="NCBI Taxonomy" id="252967"/>
    <lineage>
        <taxon>Bacteria</taxon>
        <taxon>Pseudomonadati</taxon>
        <taxon>Spirochaetota</taxon>
        <taxon>Spirochaetia</taxon>
        <taxon>Spirochaetales</taxon>
        <taxon>Spirochaetaceae</taxon>
        <taxon>Thiospirochaeta</taxon>
    </lineage>
</organism>
<evidence type="ECO:0000256" key="3">
    <source>
        <dbReference type="ARBA" id="ARBA00022692"/>
    </source>
</evidence>
<comment type="subcellular location">
    <subcellularLocation>
        <location evidence="1">Cell membrane</location>
        <topology evidence="1">Multi-pass membrane protein</topology>
    </subcellularLocation>
</comment>
<dbReference type="RefSeq" id="WP_149568336.1">
    <property type="nucleotide sequence ID" value="NZ_CP035807.1"/>
</dbReference>
<keyword evidence="4 7" id="KW-1133">Transmembrane helix</keyword>
<evidence type="ECO:0000256" key="1">
    <source>
        <dbReference type="ARBA" id="ARBA00004651"/>
    </source>
</evidence>
<evidence type="ECO:0000256" key="5">
    <source>
        <dbReference type="ARBA" id="ARBA00023136"/>
    </source>
</evidence>
<dbReference type="InterPro" id="IPR050250">
    <property type="entry name" value="Macrolide_Exporter_MacB"/>
</dbReference>
<dbReference type="Pfam" id="PF12704">
    <property type="entry name" value="MacB_PCD"/>
    <property type="match status" value="1"/>
</dbReference>
<evidence type="ECO:0000256" key="6">
    <source>
        <dbReference type="ARBA" id="ARBA00038076"/>
    </source>
</evidence>
<feature type="domain" description="MacB-like periplasmic core" evidence="9">
    <location>
        <begin position="19"/>
        <end position="232"/>
    </location>
</feature>
<accession>A0A5C1QAL2</accession>
<proteinExistence type="inferred from homology"/>
<evidence type="ECO:0000259" key="8">
    <source>
        <dbReference type="Pfam" id="PF02687"/>
    </source>
</evidence>
<protein>
    <submittedName>
        <fullName evidence="10">FtsX-like permease family protein</fullName>
    </submittedName>
</protein>
<dbReference type="Pfam" id="PF02687">
    <property type="entry name" value="FtsX"/>
    <property type="match status" value="1"/>
</dbReference>
<feature type="transmembrane region" description="Helical" evidence="7">
    <location>
        <begin position="382"/>
        <end position="400"/>
    </location>
</feature>
<sequence>MGILLKQIISRLLLNPVKSVLTILSISLGVMIISLVLNMNFKLDDILRDEEDVTVFYARNEVENHEYDESNMLLGSFDVITKLKNSIENVEDIIPIIPYGDNLFFYNKEKYRINSAFQTTSGYTLYNNIKLIKGDNISDFSETRECIISMEVYESLLADKSIKDEIISLKYIDEFEDGTTSTSFEDIKIVGVFEDSTPLEKERYSFPDIIYSIPRFEEGLYNTSTILLKVSPLTENPKVKILEGIKSIDGSLKDIKVWSGSPRNSDENQWYKSIVLLIKIVFTIFGIISLLISSFGVFSMITVSILDRNKEIGLKRALGGAKTDIIIQFLLEAVVIIVLGSIIGILLAMLFSPLFIMNVVPSITGGAIDMLVGVNLSLQPKAAFVAFLFSLVSGGLFGLFPSLSSAKSNPIDAIREN</sequence>
<evidence type="ECO:0000313" key="10">
    <source>
        <dbReference type="EMBL" id="QEN05095.1"/>
    </source>
</evidence>